<feature type="domain" description="Polysaccharide biosynthesis protein CapD-like" evidence="3">
    <location>
        <begin position="279"/>
        <end position="561"/>
    </location>
</feature>
<reference evidence="4 5" key="1">
    <citation type="submission" date="2012-04" db="EMBL/GenBank/DDBJ databases">
        <title>The Genome Sequence of Bacillus cereus VD078.</title>
        <authorList>
            <consortium name="The Broad Institute Genome Sequencing Platform"/>
            <consortium name="The Broad Institute Genome Sequencing Center for Infectious Disease"/>
            <person name="Feldgarden M."/>
            <person name="Van der Auwera G.A."/>
            <person name="Mahillon J."/>
            <person name="Duprez V."/>
            <person name="Timmery S."/>
            <person name="Mattelet C."/>
            <person name="Dierick K."/>
            <person name="Sun M."/>
            <person name="Yu Z."/>
            <person name="Zhu L."/>
            <person name="Hu X."/>
            <person name="Shank E.B."/>
            <person name="Swiecicka I."/>
            <person name="Hansen B.M."/>
            <person name="Andrup L."/>
            <person name="Young S.K."/>
            <person name="Zeng Q."/>
            <person name="Gargeya S."/>
            <person name="Fitzgerald M."/>
            <person name="Haas B."/>
            <person name="Abouelleil A."/>
            <person name="Alvarado L."/>
            <person name="Arachchi H.M."/>
            <person name="Berlin A."/>
            <person name="Chapman S.B."/>
            <person name="Goldberg J."/>
            <person name="Griggs A."/>
            <person name="Gujja S."/>
            <person name="Hansen M."/>
            <person name="Howarth C."/>
            <person name="Imamovic A."/>
            <person name="Larimer J."/>
            <person name="McCowen C."/>
            <person name="Montmayeur A."/>
            <person name="Murphy C."/>
            <person name="Neiman D."/>
            <person name="Pearson M."/>
            <person name="Priest M."/>
            <person name="Roberts A."/>
            <person name="Saif S."/>
            <person name="Shea T."/>
            <person name="Sisk P."/>
            <person name="Sykes S."/>
            <person name="Wortman J."/>
            <person name="Nusbaum C."/>
            <person name="Birren B."/>
        </authorList>
    </citation>
    <scope>NUCLEOTIDE SEQUENCE [LARGE SCALE GENOMIC DNA]</scope>
    <source>
        <strain evidence="4 5">VD078</strain>
    </source>
</reference>
<dbReference type="EMBL" id="AHEV01000003">
    <property type="protein sequence ID" value="EJR45434.1"/>
    <property type="molecule type" value="Genomic_DNA"/>
</dbReference>
<protein>
    <recommendedName>
        <fullName evidence="3">Polysaccharide biosynthesis protein CapD-like domain-containing protein</fullName>
    </recommendedName>
</protein>
<organism evidence="4 5">
    <name type="scientific">Bacillus mycoides</name>
    <dbReference type="NCBI Taxonomy" id="1405"/>
    <lineage>
        <taxon>Bacteria</taxon>
        <taxon>Bacillati</taxon>
        <taxon>Bacillota</taxon>
        <taxon>Bacilli</taxon>
        <taxon>Bacillales</taxon>
        <taxon>Bacillaceae</taxon>
        <taxon>Bacillus</taxon>
        <taxon>Bacillus cereus group</taxon>
    </lineage>
</organism>
<gene>
    <name evidence="4" type="ORF">III_00272</name>
</gene>
<feature type="transmembrane region" description="Helical" evidence="2">
    <location>
        <begin position="7"/>
        <end position="29"/>
    </location>
</feature>
<proteinExistence type="inferred from homology"/>
<accession>A0ABC9RA24</accession>
<evidence type="ECO:0000313" key="5">
    <source>
        <dbReference type="Proteomes" id="UP000006976"/>
    </source>
</evidence>
<dbReference type="PANTHER" id="PTHR43318:SF1">
    <property type="entry name" value="POLYSACCHARIDE BIOSYNTHESIS PROTEIN EPSC-RELATED"/>
    <property type="match status" value="1"/>
</dbReference>
<name>A0ABC9RA24_BACMY</name>
<dbReference type="SUPFAM" id="SSF51735">
    <property type="entry name" value="NAD(P)-binding Rossmann-fold domains"/>
    <property type="match status" value="2"/>
</dbReference>
<dbReference type="CDD" id="cd05237">
    <property type="entry name" value="UDP_invert_4-6DH_SDR_e"/>
    <property type="match status" value="1"/>
</dbReference>
<dbReference type="InterPro" id="IPR036291">
    <property type="entry name" value="NAD(P)-bd_dom_sf"/>
</dbReference>
<dbReference type="InterPro" id="IPR051203">
    <property type="entry name" value="Polysaccharide_Synthase-Rel"/>
</dbReference>
<dbReference type="Proteomes" id="UP000006976">
    <property type="component" value="Unassembled WGS sequence"/>
</dbReference>
<dbReference type="Pfam" id="PF02719">
    <property type="entry name" value="Polysacc_synt_2"/>
    <property type="match status" value="1"/>
</dbReference>
<dbReference type="Gene3D" id="3.40.50.720">
    <property type="entry name" value="NAD(P)-binding Rossmann-like Domain"/>
    <property type="match status" value="2"/>
</dbReference>
<dbReference type="PANTHER" id="PTHR43318">
    <property type="entry name" value="UDP-N-ACETYLGLUCOSAMINE 4,6-DEHYDRATASE"/>
    <property type="match status" value="1"/>
</dbReference>
<evidence type="ECO:0000313" key="4">
    <source>
        <dbReference type="EMBL" id="EJR45434.1"/>
    </source>
</evidence>
<evidence type="ECO:0000256" key="1">
    <source>
        <dbReference type="ARBA" id="ARBA00007430"/>
    </source>
</evidence>
<comment type="caution">
    <text evidence="4">The sequence shown here is derived from an EMBL/GenBank/DDBJ whole genome shotgun (WGS) entry which is preliminary data.</text>
</comment>
<comment type="similarity">
    <text evidence="1">Belongs to the polysaccharide synthase family.</text>
</comment>
<sequence>MSYRKRLSLLVLLDSFIVLTAVYLSYWFIHPNVLNKIPTTVIISSITLLCSHHIFAAIYKLYNKAWEYASIGELKQIFKAITLSILVTAIVQQIINHDIYVRILAIAWMLHLLLIGGSRFVWRMFRDTYITKATDKKRTLIVGAGSAGTMVVRQLQHNKEADLFPIAFVDDDKSKQKLEIYNVPVVGMTNNIKEIVEDNDIEYIIIAIPSLNRKQINEIFEKCRKTKAKTQIVPMLEDLLDGKVSVNEVRDVQVEDLLGREPVQLDDAGIGEKITGKTILVTGAGGSIGSEICRQVMKYKPAKIILLGHGENSIYNIEMEMRVTYKDTVEITTEIADVQDRHKIFEIMKKHQPYIVYHAAAHKHVPLMERNPEEAVKNNIFGTKNVAEAADTFKVNTFVMVSTDKAVNPPNVMGATKRFAEMLVQHLAAVSTDTRFVAVRFGNVLGSRGSVIPLFKKQIQKGGPVTVTHPDMIRYFMTIPEASRLVIQAGTLARGGELFVLDMGDPVKIVDLAKNLITLSGYSIEEIGIEFTGLRPGEKMYEELLNEGEIHPAQIFPKIHIGKAVLIDQDILRQFMNDFEGMDKEEIRERLLHIANNKVLKKKN</sequence>
<keyword evidence="2" id="KW-1133">Transmembrane helix</keyword>
<keyword evidence="2" id="KW-0812">Transmembrane</keyword>
<feature type="transmembrane region" description="Helical" evidence="2">
    <location>
        <begin position="41"/>
        <end position="62"/>
    </location>
</feature>
<dbReference type="RefSeq" id="WP_002167344.1">
    <property type="nucleotide sequence ID" value="NZ_JH792251.1"/>
</dbReference>
<dbReference type="Pfam" id="PF13727">
    <property type="entry name" value="CoA_binding_3"/>
    <property type="match status" value="1"/>
</dbReference>
<evidence type="ECO:0000256" key="2">
    <source>
        <dbReference type="SAM" id="Phobius"/>
    </source>
</evidence>
<dbReference type="InterPro" id="IPR003869">
    <property type="entry name" value="Polysac_CapD-like"/>
</dbReference>
<dbReference type="AlphaFoldDB" id="A0ABC9RA24"/>
<feature type="transmembrane region" description="Helical" evidence="2">
    <location>
        <begin position="101"/>
        <end position="122"/>
    </location>
</feature>
<keyword evidence="2" id="KW-0472">Membrane</keyword>
<evidence type="ECO:0000259" key="3">
    <source>
        <dbReference type="Pfam" id="PF02719"/>
    </source>
</evidence>